<gene>
    <name evidence="3" type="ORF">DSLASN_32270</name>
</gene>
<evidence type="ECO:0000256" key="1">
    <source>
        <dbReference type="PROSITE-ProRule" id="PRU00169"/>
    </source>
</evidence>
<keyword evidence="4" id="KW-1185">Reference proteome</keyword>
<evidence type="ECO:0000259" key="2">
    <source>
        <dbReference type="PROSITE" id="PS50110"/>
    </source>
</evidence>
<sequence>MAITILCIDDSKVSRTFIKRGLSDILQGADLQIEEASNARDALELCSRKRYDLVTLDLTMPDMSGYEFLEELRERSITQSIVVLTADIQPLAEQKVMELGATGYLEKPFDKEPMMTMLKQIGIL</sequence>
<reference evidence="3 4" key="1">
    <citation type="submission" date="2021-02" db="EMBL/GenBank/DDBJ databases">
        <title>Complete genome of Desulfoluna sp. strain ASN36.</title>
        <authorList>
            <person name="Takahashi A."/>
            <person name="Kojima H."/>
            <person name="Fukui M."/>
        </authorList>
    </citation>
    <scope>NUCLEOTIDE SEQUENCE [LARGE SCALE GENOMIC DNA]</scope>
    <source>
        <strain evidence="3 4">ASN36</strain>
    </source>
</reference>
<dbReference type="PANTHER" id="PTHR43228">
    <property type="entry name" value="TWO-COMPONENT RESPONSE REGULATOR"/>
    <property type="match status" value="1"/>
</dbReference>
<accession>A0ABM7PKB0</accession>
<dbReference type="SUPFAM" id="SSF52172">
    <property type="entry name" value="CheY-like"/>
    <property type="match status" value="1"/>
</dbReference>
<name>A0ABM7PKB0_9BACT</name>
<dbReference type="EMBL" id="AP024488">
    <property type="protein sequence ID" value="BCS97595.1"/>
    <property type="molecule type" value="Genomic_DNA"/>
</dbReference>
<evidence type="ECO:0000313" key="4">
    <source>
        <dbReference type="Proteomes" id="UP001320148"/>
    </source>
</evidence>
<proteinExistence type="predicted"/>
<dbReference type="RefSeq" id="WP_236889000.1">
    <property type="nucleotide sequence ID" value="NZ_AP024488.1"/>
</dbReference>
<dbReference type="InterPro" id="IPR052048">
    <property type="entry name" value="ST_Response_Regulator"/>
</dbReference>
<dbReference type="Gene3D" id="3.40.50.2300">
    <property type="match status" value="1"/>
</dbReference>
<dbReference type="InterPro" id="IPR011006">
    <property type="entry name" value="CheY-like_superfamily"/>
</dbReference>
<dbReference type="Proteomes" id="UP001320148">
    <property type="component" value="Chromosome"/>
</dbReference>
<dbReference type="Pfam" id="PF00072">
    <property type="entry name" value="Response_reg"/>
    <property type="match status" value="1"/>
</dbReference>
<organism evidence="3 4">
    <name type="scientific">Desulfoluna limicola</name>
    <dbReference type="NCBI Taxonomy" id="2810562"/>
    <lineage>
        <taxon>Bacteria</taxon>
        <taxon>Pseudomonadati</taxon>
        <taxon>Thermodesulfobacteriota</taxon>
        <taxon>Desulfobacteria</taxon>
        <taxon>Desulfobacterales</taxon>
        <taxon>Desulfolunaceae</taxon>
        <taxon>Desulfoluna</taxon>
    </lineage>
</organism>
<protein>
    <recommendedName>
        <fullName evidence="2">Response regulatory domain-containing protein</fullName>
    </recommendedName>
</protein>
<evidence type="ECO:0000313" key="3">
    <source>
        <dbReference type="EMBL" id="BCS97595.1"/>
    </source>
</evidence>
<dbReference type="PROSITE" id="PS50110">
    <property type="entry name" value="RESPONSE_REGULATORY"/>
    <property type="match status" value="1"/>
</dbReference>
<feature type="domain" description="Response regulatory" evidence="2">
    <location>
        <begin position="4"/>
        <end position="122"/>
    </location>
</feature>
<keyword evidence="1" id="KW-0597">Phosphoprotein</keyword>
<dbReference type="InterPro" id="IPR001789">
    <property type="entry name" value="Sig_transdc_resp-reg_receiver"/>
</dbReference>
<dbReference type="PANTHER" id="PTHR43228:SF1">
    <property type="entry name" value="TWO-COMPONENT RESPONSE REGULATOR ARR22"/>
    <property type="match status" value="1"/>
</dbReference>
<dbReference type="SMART" id="SM00448">
    <property type="entry name" value="REC"/>
    <property type="match status" value="1"/>
</dbReference>
<feature type="modified residue" description="4-aspartylphosphate" evidence="1">
    <location>
        <position position="57"/>
    </location>
</feature>